<comment type="caution">
    <text evidence="2">The sequence shown here is derived from an EMBL/GenBank/DDBJ whole genome shotgun (WGS) entry which is preliminary data.</text>
</comment>
<feature type="compositionally biased region" description="Low complexity" evidence="1">
    <location>
        <begin position="113"/>
        <end position="128"/>
    </location>
</feature>
<keyword evidence="3" id="KW-1185">Reference proteome</keyword>
<dbReference type="eggNOG" id="COG1357">
    <property type="taxonomic scope" value="Bacteria"/>
</dbReference>
<dbReference type="EMBL" id="CANL01000010">
    <property type="protein sequence ID" value="CCM63165.1"/>
    <property type="molecule type" value="Genomic_DNA"/>
</dbReference>
<evidence type="ECO:0000313" key="3">
    <source>
        <dbReference type="Proteomes" id="UP000018291"/>
    </source>
</evidence>
<sequence>MWLWWSGPGRPDLDLCARAYLHRFDIEHSFRFAKNTLGWVTPSICTPEQADRWTWTIAAAYTQLRLARHLIADHKLPWERPRKPHQLSPARIRRGFRALTATIGTPANPPKPSRAGPGRPKGSRSGPTPRHPAIKKTA</sequence>
<dbReference type="STRING" id="1229780.BN381_180042"/>
<reference evidence="2 3" key="1">
    <citation type="journal article" date="2013" name="ISME J.">
        <title>Metabolic model for the filamentous 'Candidatus Microthrix parvicella' based on genomic and metagenomic analyses.</title>
        <authorList>
            <person name="Jon McIlroy S."/>
            <person name="Kristiansen R."/>
            <person name="Albertsen M."/>
            <person name="Michael Karst S."/>
            <person name="Rossetti S."/>
            <person name="Lund Nielsen J."/>
            <person name="Tandoi V."/>
            <person name="James Seviour R."/>
            <person name="Nielsen P.H."/>
        </authorList>
    </citation>
    <scope>NUCLEOTIDE SEQUENCE [LARGE SCALE GENOMIC DNA]</scope>
    <source>
        <strain evidence="2 3">RN1</strain>
    </source>
</reference>
<gene>
    <name evidence="2" type="ORF">BN381_180042</name>
</gene>
<protein>
    <recommendedName>
        <fullName evidence="4">Transposase IS4-like domain-containing protein</fullName>
    </recommendedName>
</protein>
<organism evidence="2 3">
    <name type="scientific">Candidatus Neomicrothrix parvicella RN1</name>
    <dbReference type="NCBI Taxonomy" id="1229780"/>
    <lineage>
        <taxon>Bacteria</taxon>
        <taxon>Bacillati</taxon>
        <taxon>Actinomycetota</taxon>
        <taxon>Acidimicrobiia</taxon>
        <taxon>Acidimicrobiales</taxon>
        <taxon>Microthrixaceae</taxon>
        <taxon>Candidatus Neomicrothrix</taxon>
    </lineage>
</organism>
<dbReference type="Proteomes" id="UP000018291">
    <property type="component" value="Unassembled WGS sequence"/>
</dbReference>
<feature type="region of interest" description="Disordered" evidence="1">
    <location>
        <begin position="98"/>
        <end position="138"/>
    </location>
</feature>
<dbReference type="AlphaFoldDB" id="R4YXY9"/>
<accession>R4YXY9</accession>
<proteinExistence type="predicted"/>
<evidence type="ECO:0008006" key="4">
    <source>
        <dbReference type="Google" id="ProtNLM"/>
    </source>
</evidence>
<dbReference type="HOGENOM" id="CLU_137420_0_0_11"/>
<name>R4YXY9_9ACTN</name>
<evidence type="ECO:0000313" key="2">
    <source>
        <dbReference type="EMBL" id="CCM63165.1"/>
    </source>
</evidence>
<evidence type="ECO:0000256" key="1">
    <source>
        <dbReference type="SAM" id="MobiDB-lite"/>
    </source>
</evidence>